<protein>
    <submittedName>
        <fullName evidence="1">Cation transporter</fullName>
    </submittedName>
</protein>
<evidence type="ECO:0000313" key="2">
    <source>
        <dbReference type="Proteomes" id="UP000249590"/>
    </source>
</evidence>
<dbReference type="OrthoDB" id="73307at2"/>
<dbReference type="AlphaFoldDB" id="A0A8B2NY93"/>
<dbReference type="Gene3D" id="1.10.1740.70">
    <property type="entry name" value="ChaB"/>
    <property type="match status" value="1"/>
</dbReference>
<accession>A0A8B2NY93</accession>
<evidence type="ECO:0000313" key="1">
    <source>
        <dbReference type="EMBL" id="RAI03811.1"/>
    </source>
</evidence>
<gene>
    <name evidence="1" type="ORF">DLJ53_04880</name>
</gene>
<name>A0A8B2NY93_9HYPH</name>
<dbReference type="Pfam" id="PF06150">
    <property type="entry name" value="ChaB"/>
    <property type="match status" value="1"/>
</dbReference>
<dbReference type="SUPFAM" id="SSF140376">
    <property type="entry name" value="ChaB-like"/>
    <property type="match status" value="1"/>
</dbReference>
<keyword evidence="2" id="KW-1185">Reference proteome</keyword>
<dbReference type="InterPro" id="IPR009317">
    <property type="entry name" value="ChaB"/>
</dbReference>
<comment type="caution">
    <text evidence="1">The sequence shown here is derived from an EMBL/GenBank/DDBJ whole genome shotgun (WGS) entry which is preliminary data.</text>
</comment>
<reference evidence="1 2" key="1">
    <citation type="submission" date="2018-05" db="EMBL/GenBank/DDBJ databases">
        <title>Acuticoccus sediminis sp. nov., isolated from deep-sea sediment of Indian Ocean.</title>
        <authorList>
            <person name="Liu X."/>
            <person name="Lai Q."/>
            <person name="Du Y."/>
            <person name="Sun F."/>
            <person name="Zhang X."/>
            <person name="Wang S."/>
            <person name="Shao Z."/>
        </authorList>
    </citation>
    <scope>NUCLEOTIDE SEQUENCE [LARGE SCALE GENOMIC DNA]</scope>
    <source>
        <strain evidence="1 2">PTG4-2</strain>
    </source>
</reference>
<dbReference type="InterPro" id="IPR037205">
    <property type="entry name" value="ChaB_sf"/>
</dbReference>
<dbReference type="Proteomes" id="UP000249590">
    <property type="component" value="Unassembled WGS sequence"/>
</dbReference>
<proteinExistence type="predicted"/>
<sequence length="68" mass="8109">MPYTTNHELPLPIQRRLPSQAQDIYRMAFNRAFDSYLDDAGREERSHRIAWSAVKRAYTRNGGDWVRR</sequence>
<dbReference type="EMBL" id="QHHQ01000001">
    <property type="protein sequence ID" value="RAI03811.1"/>
    <property type="molecule type" value="Genomic_DNA"/>
</dbReference>
<organism evidence="1 2">
    <name type="scientific">Acuticoccus sediminis</name>
    <dbReference type="NCBI Taxonomy" id="2184697"/>
    <lineage>
        <taxon>Bacteria</taxon>
        <taxon>Pseudomonadati</taxon>
        <taxon>Pseudomonadota</taxon>
        <taxon>Alphaproteobacteria</taxon>
        <taxon>Hyphomicrobiales</taxon>
        <taxon>Amorphaceae</taxon>
        <taxon>Acuticoccus</taxon>
    </lineage>
</organism>